<dbReference type="EMBL" id="JANHEB010000103">
    <property type="protein sequence ID" value="MCQ6288922.1"/>
    <property type="molecule type" value="Genomic_DNA"/>
</dbReference>
<accession>A0A9X7QNT8</accession>
<evidence type="ECO:0008006" key="4">
    <source>
        <dbReference type="Google" id="ProtNLM"/>
    </source>
</evidence>
<protein>
    <recommendedName>
        <fullName evidence="4">Phage ABA sandwich domain-containing protein</fullName>
    </recommendedName>
</protein>
<reference evidence="2 3" key="1">
    <citation type="journal article" date="2019" name="Ecotoxicol. Environ. Saf.">
        <title>Microbial characterization of heavy metal resistant bacterial strains isolated from an electroplating wastewater treatment plant.</title>
        <authorList>
            <person name="Cai X."/>
            <person name="Zheng X."/>
            <person name="Zhang D."/>
            <person name="Iqbal W."/>
            <person name="Liu C."/>
            <person name="Yang B."/>
            <person name="Zhao X."/>
            <person name="Lu X."/>
            <person name="Mao Y."/>
        </authorList>
    </citation>
    <scope>NUCLEOTIDE SEQUENCE [LARGE SCALE GENOMIC DNA]</scope>
    <source>
        <strain evidence="2 3">Co1-1</strain>
    </source>
</reference>
<dbReference type="AlphaFoldDB" id="A0A9X7QNT8"/>
<name>A0A9X7QNT8_BACCE</name>
<organism evidence="2 3">
    <name type="scientific">Bacillus cereus</name>
    <dbReference type="NCBI Taxonomy" id="1396"/>
    <lineage>
        <taxon>Bacteria</taxon>
        <taxon>Bacillati</taxon>
        <taxon>Bacillota</taxon>
        <taxon>Bacilli</taxon>
        <taxon>Bacillales</taxon>
        <taxon>Bacillaceae</taxon>
        <taxon>Bacillus</taxon>
        <taxon>Bacillus cereus group</taxon>
    </lineage>
</organism>
<dbReference type="RefSeq" id="WP_208743481.1">
    <property type="nucleotide sequence ID" value="NZ_CP031778.1"/>
</dbReference>
<reference evidence="1" key="2">
    <citation type="submission" date="2022-07" db="EMBL/GenBank/DDBJ databases">
        <title>Identification and characterization of Bacillus thuringiensis and other Bacillus cereus group isolates from spinach by whole genome sequencing.</title>
        <authorList>
            <person name="Zao X."/>
            <person name="Zervas A."/>
            <person name="Hendriks M."/>
            <person name="Rajkovic A."/>
            <person name="Van Overbeek L."/>
            <person name="Hendriksen N.B."/>
            <person name="Uyttendaele M."/>
        </authorList>
    </citation>
    <scope>NUCLEOTIDE SEQUENCE</scope>
    <source>
        <strain evidence="1">781001F-1</strain>
    </source>
</reference>
<gene>
    <name evidence="2" type="ORF">D0437_28045</name>
    <name evidence="1" type="ORF">NPM19_30540</name>
</gene>
<evidence type="ECO:0000313" key="2">
    <source>
        <dbReference type="EMBL" id="QDZ77756.1"/>
    </source>
</evidence>
<proteinExistence type="predicted"/>
<sequence length="167" mass="19439">MNSVRRLKSEELEVGTADKLGNLLKQFDFVVTEDDFEGISICQILYNGVTKEFVAMNSAGWWVPYKDLHVATEKLNDVIAREFFGLEKCGEYWGRDNTPFVNMPIEDFDAIHESDLILERLARKYDIFTMKERGCWYLTVNGKIYTEKRFRLTVCLAAIDTVRKTME</sequence>
<evidence type="ECO:0000313" key="3">
    <source>
        <dbReference type="Proteomes" id="UP000321735"/>
    </source>
</evidence>
<dbReference type="Proteomes" id="UP000321735">
    <property type="component" value="Chromosome"/>
</dbReference>
<evidence type="ECO:0000313" key="1">
    <source>
        <dbReference type="EMBL" id="MCQ6288922.1"/>
    </source>
</evidence>
<dbReference type="Proteomes" id="UP001204643">
    <property type="component" value="Unassembled WGS sequence"/>
</dbReference>
<dbReference type="EMBL" id="CP031778">
    <property type="protein sequence ID" value="QDZ77756.1"/>
    <property type="molecule type" value="Genomic_DNA"/>
</dbReference>